<dbReference type="PANTHER" id="PTHR30217">
    <property type="entry name" value="PEPTIDASE U32 FAMILY"/>
    <property type="match status" value="1"/>
</dbReference>
<dbReference type="GO" id="GO:0006508">
    <property type="term" value="P:proteolysis"/>
    <property type="evidence" value="ECO:0007669"/>
    <property type="project" value="UniProtKB-KW"/>
</dbReference>
<protein>
    <submittedName>
        <fullName evidence="5">Peptidase U32</fullName>
    </submittedName>
</protein>
<dbReference type="GO" id="GO:0008233">
    <property type="term" value="F:peptidase activity"/>
    <property type="evidence" value="ECO:0007669"/>
    <property type="project" value="UniProtKB-KW"/>
</dbReference>
<accession>A0A2G3E665</accession>
<organism evidence="5 6">
    <name type="scientific">Agathobacter ruminis</name>
    <dbReference type="NCBI Taxonomy" id="1712665"/>
    <lineage>
        <taxon>Bacteria</taxon>
        <taxon>Bacillati</taxon>
        <taxon>Bacillota</taxon>
        <taxon>Clostridia</taxon>
        <taxon>Lachnospirales</taxon>
        <taxon>Lachnospiraceae</taxon>
        <taxon>Agathobacter</taxon>
    </lineage>
</organism>
<dbReference type="PROSITE" id="PS01276">
    <property type="entry name" value="PEPTIDASE_U32"/>
    <property type="match status" value="1"/>
</dbReference>
<gene>
    <name evidence="5" type="ORF">CSX02_01160</name>
</gene>
<dbReference type="EMBL" id="PDYG01000003">
    <property type="protein sequence ID" value="PHU38778.1"/>
    <property type="molecule type" value="Genomic_DNA"/>
</dbReference>
<keyword evidence="1" id="KW-0645">Protease</keyword>
<reference evidence="5 6" key="2">
    <citation type="submission" date="2017-10" db="EMBL/GenBank/DDBJ databases">
        <authorList>
            <person name="Banno H."/>
            <person name="Chua N.-H."/>
        </authorList>
    </citation>
    <scope>NUCLEOTIDE SEQUENCE [LARGE SCALE GENOMIC DNA]</scope>
    <source>
        <strain evidence="5 6">JK623</strain>
    </source>
</reference>
<evidence type="ECO:0000256" key="2">
    <source>
        <dbReference type="ARBA" id="ARBA00022801"/>
    </source>
</evidence>
<dbReference type="Pfam" id="PF01136">
    <property type="entry name" value="Peptidase_U32"/>
    <property type="match status" value="1"/>
</dbReference>
<reference evidence="5 6" key="1">
    <citation type="submission" date="2017-10" db="EMBL/GenBank/DDBJ databases">
        <title>Resolving the taxonomy of Roseburia spp., Eubacterium rectale and Agathobacter spp. through phylogenomic analysis.</title>
        <authorList>
            <person name="Sheridan P.O."/>
            <person name="Walker A.W."/>
            <person name="Duncan S.H."/>
            <person name="Scott K.P."/>
            <person name="Toole P.W.O."/>
            <person name="Luis P."/>
            <person name="Flint H.J."/>
        </authorList>
    </citation>
    <scope>NUCLEOTIDE SEQUENCE [LARGE SCALE GENOMIC DNA]</scope>
    <source>
        <strain evidence="5 6">JK623</strain>
    </source>
</reference>
<dbReference type="AlphaFoldDB" id="A0A2G3E665"/>
<dbReference type="Gene3D" id="2.40.30.10">
    <property type="entry name" value="Translation factors"/>
    <property type="match status" value="1"/>
</dbReference>
<proteinExistence type="inferred from homology"/>
<dbReference type="PANTHER" id="PTHR30217:SF6">
    <property type="entry name" value="TRNA HYDROXYLATION PROTEIN P"/>
    <property type="match status" value="1"/>
</dbReference>
<evidence type="ECO:0000313" key="5">
    <source>
        <dbReference type="EMBL" id="PHU38778.1"/>
    </source>
</evidence>
<sequence length="420" mass="48152">MNRKVELLVPASSLEVLKIAVIYGADAVYIGGEAFGLRAKAKNFTMEEMAEGIAFAHAHNVKVHVTANILAHNYDLEGVRQYLTELENMKPDRPDALIIADPAIFMIAGEVAPHIERHISTQANNTNYETYLFWHKLGADRVVAARELSLKEIKEIRAHIPEEMEIESFIHGAMCISYSGRCLLSNYFTGRDANKGACTHPCRWKYSVVEEKRPGEYLPVYENERGTFIFNSKDLCMIEHIPDMIDAGIDSFKIEGRMKTALYVATVARTYRKAFDDFFTSREQYEANMDWYREQIRSCTYRQFTTGFFYGKPSEDAQIYDNNTYEQGYTYLGIVGKPNADGLYRMEQRNKFSVGEQIEIMKPNGENQIATVTAMRDEDGLPIESCPHSKQIFFVELDEGRTLDEYDILRRRENHPIALD</sequence>
<name>A0A2G3E665_9FIRM</name>
<keyword evidence="6" id="KW-1185">Reference proteome</keyword>
<dbReference type="InterPro" id="IPR032525">
    <property type="entry name" value="Peptidase_U32_C"/>
</dbReference>
<dbReference type="RefSeq" id="WP_099385319.1">
    <property type="nucleotide sequence ID" value="NZ_JANSWH010000066.1"/>
</dbReference>
<dbReference type="Proteomes" id="UP000224563">
    <property type="component" value="Unassembled WGS sequence"/>
</dbReference>
<evidence type="ECO:0000256" key="3">
    <source>
        <dbReference type="ARBA" id="ARBA00038374"/>
    </source>
</evidence>
<comment type="similarity">
    <text evidence="3">Belongs to the peptidase U32 family.</text>
</comment>
<evidence type="ECO:0000313" key="6">
    <source>
        <dbReference type="Proteomes" id="UP000224563"/>
    </source>
</evidence>
<feature type="domain" description="Peptidase family U32 C-terminal" evidence="4">
    <location>
        <begin position="328"/>
        <end position="410"/>
    </location>
</feature>
<dbReference type="InterPro" id="IPR001539">
    <property type="entry name" value="Peptidase_U32"/>
</dbReference>
<dbReference type="InterPro" id="IPR051454">
    <property type="entry name" value="RNA/ubiquinone_mod_enzymes"/>
</dbReference>
<keyword evidence="2" id="KW-0378">Hydrolase</keyword>
<comment type="caution">
    <text evidence="5">The sequence shown here is derived from an EMBL/GenBank/DDBJ whole genome shotgun (WGS) entry which is preliminary data.</text>
</comment>
<evidence type="ECO:0000256" key="1">
    <source>
        <dbReference type="ARBA" id="ARBA00022670"/>
    </source>
</evidence>
<evidence type="ECO:0000259" key="4">
    <source>
        <dbReference type="Pfam" id="PF16325"/>
    </source>
</evidence>
<dbReference type="Pfam" id="PF16325">
    <property type="entry name" value="Peptidase_U32_C"/>
    <property type="match status" value="1"/>
</dbReference>